<name>A0A379GIX7_PROMI</name>
<dbReference type="EMBL" id="UGTS01000006">
    <property type="protein sequence ID" value="SUC40956.1"/>
    <property type="molecule type" value="Genomic_DNA"/>
</dbReference>
<organism evidence="1 2">
    <name type="scientific">Proteus mirabilis</name>
    <dbReference type="NCBI Taxonomy" id="584"/>
    <lineage>
        <taxon>Bacteria</taxon>
        <taxon>Pseudomonadati</taxon>
        <taxon>Pseudomonadota</taxon>
        <taxon>Gammaproteobacteria</taxon>
        <taxon>Enterobacterales</taxon>
        <taxon>Morganellaceae</taxon>
        <taxon>Proteus</taxon>
    </lineage>
</organism>
<accession>A0A379GIX7</accession>
<dbReference type="GO" id="GO:0016020">
    <property type="term" value="C:membrane"/>
    <property type="evidence" value="ECO:0007669"/>
    <property type="project" value="InterPro"/>
</dbReference>
<dbReference type="InterPro" id="IPR000015">
    <property type="entry name" value="Fimb_usher"/>
</dbReference>
<proteinExistence type="predicted"/>
<dbReference type="AlphaFoldDB" id="A0A379GIX7"/>
<dbReference type="Pfam" id="PF00577">
    <property type="entry name" value="Usher"/>
    <property type="match status" value="1"/>
</dbReference>
<reference evidence="1 2" key="1">
    <citation type="submission" date="2018-06" db="EMBL/GenBank/DDBJ databases">
        <authorList>
            <consortium name="Pathogen Informatics"/>
            <person name="Doyle S."/>
        </authorList>
    </citation>
    <scope>NUCLEOTIDE SEQUENCE [LARGE SCALE GENOMIC DNA]</scope>
    <source>
        <strain evidence="1 2">NCTC11938</strain>
    </source>
</reference>
<sequence>MKRYCPKVFDGSFVSLSAWMQTYRNSISNEVGANITYNTTIKSVDFSLSADYQKLNDYEHDNYIISVGINIPFSLYDKNHFWAKFC</sequence>
<dbReference type="Proteomes" id="UP000254191">
    <property type="component" value="Unassembled WGS sequence"/>
</dbReference>
<dbReference type="GO" id="GO:0015473">
    <property type="term" value="F:fimbrial usher porin activity"/>
    <property type="evidence" value="ECO:0007669"/>
    <property type="project" value="InterPro"/>
</dbReference>
<dbReference type="GO" id="GO:0009297">
    <property type="term" value="P:pilus assembly"/>
    <property type="evidence" value="ECO:0007669"/>
    <property type="project" value="InterPro"/>
</dbReference>
<evidence type="ECO:0000313" key="2">
    <source>
        <dbReference type="Proteomes" id="UP000254191"/>
    </source>
</evidence>
<gene>
    <name evidence="1" type="ORF">NCTC11938_05259</name>
</gene>
<protein>
    <submittedName>
        <fullName evidence="1">Fimbrial usher protein</fullName>
    </submittedName>
</protein>
<evidence type="ECO:0000313" key="1">
    <source>
        <dbReference type="EMBL" id="SUC40956.1"/>
    </source>
</evidence>